<protein>
    <submittedName>
        <fullName evidence="2">Uncharacterized protein</fullName>
    </submittedName>
</protein>
<organism evidence="2 3">
    <name type="scientific">Dryococelus australis</name>
    <dbReference type="NCBI Taxonomy" id="614101"/>
    <lineage>
        <taxon>Eukaryota</taxon>
        <taxon>Metazoa</taxon>
        <taxon>Ecdysozoa</taxon>
        <taxon>Arthropoda</taxon>
        <taxon>Hexapoda</taxon>
        <taxon>Insecta</taxon>
        <taxon>Pterygota</taxon>
        <taxon>Neoptera</taxon>
        <taxon>Polyneoptera</taxon>
        <taxon>Phasmatodea</taxon>
        <taxon>Verophasmatodea</taxon>
        <taxon>Anareolatae</taxon>
        <taxon>Phasmatidae</taxon>
        <taxon>Eurycanthinae</taxon>
        <taxon>Dryococelus</taxon>
    </lineage>
</organism>
<reference evidence="2 3" key="1">
    <citation type="submission" date="2023-02" db="EMBL/GenBank/DDBJ databases">
        <title>LHISI_Scaffold_Assembly.</title>
        <authorList>
            <person name="Stuart O.P."/>
            <person name="Cleave R."/>
            <person name="Magrath M.J.L."/>
            <person name="Mikheyev A.S."/>
        </authorList>
    </citation>
    <scope>NUCLEOTIDE SEQUENCE [LARGE SCALE GENOMIC DNA]</scope>
    <source>
        <strain evidence="2">Daus_M_001</strain>
        <tissue evidence="2">Leg muscle</tissue>
    </source>
</reference>
<accession>A0ABQ9ICF3</accession>
<evidence type="ECO:0000313" key="3">
    <source>
        <dbReference type="Proteomes" id="UP001159363"/>
    </source>
</evidence>
<comment type="caution">
    <text evidence="2">The sequence shown here is derived from an EMBL/GenBank/DDBJ whole genome shotgun (WGS) entry which is preliminary data.</text>
</comment>
<sequence length="412" mass="44679">MHQPRSSSIVGCRSMRQYGSFASTTRWDIRDKIMHRVIGPSCPQLIRGAFRRVLTTALAISSVRPMGREVHSHPDPSPYSRELWGMHLVRSPDGKGAVGHAPRPFARWEGRSIRTQILHLIAGSCGACTSSVRPMGREVHSHPDPSPYSRELWGMHLVRSPDGKGGPFAPDPSPYSRELWGMHLVRSPDGKGGPFAPRSFTVGHGASLHSRCFVHLWNGCHDEYTLFTEPMSTVFNEAGPSGINHPLASAMAADRPCDDVSAADYGSARAAPCAHITCRKNIARDGEYLTARYQRARLSGWCVHIPPAVSRGFPPSSGERSPLASHRGEPGSIPGRATPGFSRVGIVPDDAARRRVFSEISRFPRPCISALLHSQVLLPSSALKTSLLRAAQISQLNPGPGSLSDGDHGGKT</sequence>
<feature type="region of interest" description="Disordered" evidence="1">
    <location>
        <begin position="313"/>
        <end position="342"/>
    </location>
</feature>
<dbReference type="Proteomes" id="UP001159363">
    <property type="component" value="Chromosome 2"/>
</dbReference>
<dbReference type="EMBL" id="JARBHB010000002">
    <property type="protein sequence ID" value="KAJ8894348.1"/>
    <property type="molecule type" value="Genomic_DNA"/>
</dbReference>
<evidence type="ECO:0000313" key="2">
    <source>
        <dbReference type="EMBL" id="KAJ8894348.1"/>
    </source>
</evidence>
<evidence type="ECO:0000256" key="1">
    <source>
        <dbReference type="SAM" id="MobiDB-lite"/>
    </source>
</evidence>
<proteinExistence type="predicted"/>
<keyword evidence="3" id="KW-1185">Reference proteome</keyword>
<gene>
    <name evidence="2" type="ORF">PR048_006976</name>
</gene>
<name>A0ABQ9ICF3_9NEOP</name>